<keyword evidence="3" id="KW-1185">Reference proteome</keyword>
<accession>A0ABV3DIP1</accession>
<name>A0ABV3DIP1_9ACTN</name>
<evidence type="ECO:0000313" key="3">
    <source>
        <dbReference type="Proteomes" id="UP001551482"/>
    </source>
</evidence>
<dbReference type="Proteomes" id="UP001551482">
    <property type="component" value="Unassembled WGS sequence"/>
</dbReference>
<evidence type="ECO:0000313" key="2">
    <source>
        <dbReference type="EMBL" id="MEU8135615.1"/>
    </source>
</evidence>
<comment type="caution">
    <text evidence="2">The sequence shown here is derived from an EMBL/GenBank/DDBJ whole genome shotgun (WGS) entry which is preliminary data.</text>
</comment>
<reference evidence="2 3" key="1">
    <citation type="submission" date="2024-06" db="EMBL/GenBank/DDBJ databases">
        <title>The Natural Products Discovery Center: Release of the First 8490 Sequenced Strains for Exploring Actinobacteria Biosynthetic Diversity.</title>
        <authorList>
            <person name="Kalkreuter E."/>
            <person name="Kautsar S.A."/>
            <person name="Yang D."/>
            <person name="Bader C.D."/>
            <person name="Teijaro C.N."/>
            <person name="Fluegel L."/>
            <person name="Davis C.M."/>
            <person name="Simpson J.R."/>
            <person name="Lauterbach L."/>
            <person name="Steele A.D."/>
            <person name="Gui C."/>
            <person name="Meng S."/>
            <person name="Li G."/>
            <person name="Viehrig K."/>
            <person name="Ye F."/>
            <person name="Su P."/>
            <person name="Kiefer A.F."/>
            <person name="Nichols A."/>
            <person name="Cepeda A.J."/>
            <person name="Yan W."/>
            <person name="Fan B."/>
            <person name="Jiang Y."/>
            <person name="Adhikari A."/>
            <person name="Zheng C.-J."/>
            <person name="Schuster L."/>
            <person name="Cowan T.M."/>
            <person name="Smanski M.J."/>
            <person name="Chevrette M.G."/>
            <person name="De Carvalho L.P.S."/>
            <person name="Shen B."/>
        </authorList>
    </citation>
    <scope>NUCLEOTIDE SEQUENCE [LARGE SCALE GENOMIC DNA]</scope>
    <source>
        <strain evidence="2 3">NPDC048946</strain>
    </source>
</reference>
<protein>
    <submittedName>
        <fullName evidence="2">Uncharacterized protein</fullName>
    </submittedName>
</protein>
<organism evidence="2 3">
    <name type="scientific">Streptodolium elevatio</name>
    <dbReference type="NCBI Taxonomy" id="3157996"/>
    <lineage>
        <taxon>Bacteria</taxon>
        <taxon>Bacillati</taxon>
        <taxon>Actinomycetota</taxon>
        <taxon>Actinomycetes</taxon>
        <taxon>Kitasatosporales</taxon>
        <taxon>Streptomycetaceae</taxon>
        <taxon>Streptodolium</taxon>
    </lineage>
</organism>
<evidence type="ECO:0000256" key="1">
    <source>
        <dbReference type="SAM" id="MobiDB-lite"/>
    </source>
</evidence>
<gene>
    <name evidence="2" type="ORF">AB0C36_19105</name>
</gene>
<feature type="region of interest" description="Disordered" evidence="1">
    <location>
        <begin position="42"/>
        <end position="64"/>
    </location>
</feature>
<sequence length="145" mass="14885">MSTLPAETPRQPSGDGSGSAPSEVAVLAREVRRLAERFRHLSESRLRAPVSPDDPSDSGRSRAQAGLALARRLAALGDAPDGREVPDLGVFAVGDQIAVTGLDLAAHLGARVRAAAGSDDRAAAAVCAEVSETALREVRALAALV</sequence>
<proteinExistence type="predicted"/>
<feature type="region of interest" description="Disordered" evidence="1">
    <location>
        <begin position="1"/>
        <end position="24"/>
    </location>
</feature>
<dbReference type="RefSeq" id="WP_358355498.1">
    <property type="nucleotide sequence ID" value="NZ_JBEZFP010000046.1"/>
</dbReference>
<dbReference type="EMBL" id="JBEZFP010000046">
    <property type="protein sequence ID" value="MEU8135615.1"/>
    <property type="molecule type" value="Genomic_DNA"/>
</dbReference>